<keyword evidence="2" id="KW-0812">Transmembrane</keyword>
<organism evidence="4 5">
    <name type="scientific">Vitis vinifera</name>
    <name type="common">Grape</name>
    <dbReference type="NCBI Taxonomy" id="29760"/>
    <lineage>
        <taxon>Eukaryota</taxon>
        <taxon>Viridiplantae</taxon>
        <taxon>Streptophyta</taxon>
        <taxon>Embryophyta</taxon>
        <taxon>Tracheophyta</taxon>
        <taxon>Spermatophyta</taxon>
        <taxon>Magnoliopsida</taxon>
        <taxon>eudicotyledons</taxon>
        <taxon>Gunneridae</taxon>
        <taxon>Pentapetalae</taxon>
        <taxon>rosids</taxon>
        <taxon>Vitales</taxon>
        <taxon>Vitaceae</taxon>
        <taxon>Viteae</taxon>
        <taxon>Vitis</taxon>
    </lineage>
</organism>
<accession>A0ABY9CK33</accession>
<dbReference type="Pfam" id="PF07727">
    <property type="entry name" value="RVT_2"/>
    <property type="match status" value="1"/>
</dbReference>
<proteinExistence type="predicted"/>
<name>A0ABY9CK33_VITVI</name>
<dbReference type="InterPro" id="IPR013103">
    <property type="entry name" value="RVT_2"/>
</dbReference>
<evidence type="ECO:0000256" key="1">
    <source>
        <dbReference type="SAM" id="MobiDB-lite"/>
    </source>
</evidence>
<feature type="region of interest" description="Disordered" evidence="1">
    <location>
        <begin position="53"/>
        <end position="107"/>
    </location>
</feature>
<feature type="compositionally biased region" description="Low complexity" evidence="1">
    <location>
        <begin position="82"/>
        <end position="96"/>
    </location>
</feature>
<evidence type="ECO:0000256" key="2">
    <source>
        <dbReference type="SAM" id="Phobius"/>
    </source>
</evidence>
<gene>
    <name evidence="4" type="ORF">VitviT2T_014278</name>
</gene>
<protein>
    <recommendedName>
        <fullName evidence="3">Reverse transcriptase Ty1/copia-type domain-containing protein</fullName>
    </recommendedName>
</protein>
<keyword evidence="2" id="KW-1133">Transmembrane helix</keyword>
<feature type="compositionally biased region" description="Pro residues" evidence="1">
    <location>
        <begin position="62"/>
        <end position="78"/>
    </location>
</feature>
<feature type="domain" description="Reverse transcriptase Ty1/copia-type" evidence="3">
    <location>
        <begin position="165"/>
        <end position="295"/>
    </location>
</feature>
<dbReference type="EMBL" id="CP126656">
    <property type="protein sequence ID" value="WJZ95511.1"/>
    <property type="molecule type" value="Genomic_DNA"/>
</dbReference>
<keyword evidence="2" id="KW-0472">Membrane</keyword>
<evidence type="ECO:0000259" key="3">
    <source>
        <dbReference type="Pfam" id="PF07727"/>
    </source>
</evidence>
<keyword evidence="5" id="KW-1185">Reference proteome</keyword>
<dbReference type="SUPFAM" id="SSF56672">
    <property type="entry name" value="DNA/RNA polymerases"/>
    <property type="match status" value="1"/>
</dbReference>
<evidence type="ECO:0000313" key="4">
    <source>
        <dbReference type="EMBL" id="WJZ95511.1"/>
    </source>
</evidence>
<evidence type="ECO:0000313" key="5">
    <source>
        <dbReference type="Proteomes" id="UP001227230"/>
    </source>
</evidence>
<dbReference type="InterPro" id="IPR043502">
    <property type="entry name" value="DNA/RNA_pol_sf"/>
</dbReference>
<dbReference type="Proteomes" id="UP001227230">
    <property type="component" value="Chromosome 9"/>
</dbReference>
<reference evidence="4 5" key="1">
    <citation type="journal article" date="2023" name="Hortic Res">
        <title>The complete reference genome for grapevine (Vitis vinifera L.) genetics and breeding.</title>
        <authorList>
            <person name="Shi X."/>
            <person name="Cao S."/>
            <person name="Wang X."/>
            <person name="Huang S."/>
            <person name="Wang Y."/>
            <person name="Liu Z."/>
            <person name="Liu W."/>
            <person name="Leng X."/>
            <person name="Peng Y."/>
            <person name="Wang N."/>
            <person name="Wang Y."/>
            <person name="Ma Z."/>
            <person name="Xu X."/>
            <person name="Zhang F."/>
            <person name="Xue H."/>
            <person name="Zhong H."/>
            <person name="Wang Y."/>
            <person name="Zhang K."/>
            <person name="Velt A."/>
            <person name="Avia K."/>
            <person name="Holtgrawe D."/>
            <person name="Grimplet J."/>
            <person name="Matus J.T."/>
            <person name="Ware D."/>
            <person name="Wu X."/>
            <person name="Wang H."/>
            <person name="Liu C."/>
            <person name="Fang Y."/>
            <person name="Rustenholz C."/>
            <person name="Cheng Z."/>
            <person name="Xiao H."/>
            <person name="Zhou Y."/>
        </authorList>
    </citation>
    <scope>NUCLEOTIDE SEQUENCE [LARGE SCALE GENOMIC DNA]</scope>
    <source>
        <strain evidence="5">cv. Pinot noir / PN40024</strain>
        <tissue evidence="4">Leaf</tissue>
    </source>
</reference>
<feature type="transmembrane region" description="Helical" evidence="2">
    <location>
        <begin position="295"/>
        <end position="320"/>
    </location>
</feature>
<sequence>MHVRFVESVFPFRHLSAPSSCLPSDFISTWIPLPLRIPNLPLVPPLIPSFAMDAQQQSPSDASPPPDLPATSLPPPSHEPSHTNNPHHPSPHISPLEPQPQPTHTMIPRAKNNICKPITKMNLHTQLTKGDDHEPTTLTQALKDHKWLPEWQQAMHLEFEALMSNKTWVLVPPPPNQNIIGCRWVYKLKYKLDGTVEHYKARLVAKGFHQTPGFDYFETFSHVVKPTTIRVVLSLALCKNWSIRQLDVHNAFLNGDLSEQVFMTQPPGSVDPSKPNFVCKLTKALYGLKQAPRQCLFTVTILPCLLSWFMLMILLSLAQVPCSLNNLYPP</sequence>